<evidence type="ECO:0000313" key="2">
    <source>
        <dbReference type="Proteomes" id="UP000002208"/>
    </source>
</evidence>
<sequence>MDKVLAGLMVLAFSGGSVEAVRLSSMTKDKLCIEPVTFFKQMDDEERVEEYYELDVAYIQDLKKEGFAIGRKCKYIVETEIETIGYPGTASSLIQLTSDVMVVSAAETEGILIYRKIEVVKGDIKLNILLKKMEAMTAANLADFFTDWKLVNRK</sequence>
<organism evidence="1 2">
    <name type="scientific">Deinococcus deserti (strain DSM 17065 / CIP 109153 / LMG 22923 / VCD115)</name>
    <dbReference type="NCBI Taxonomy" id="546414"/>
    <lineage>
        <taxon>Bacteria</taxon>
        <taxon>Thermotogati</taxon>
        <taxon>Deinococcota</taxon>
        <taxon>Deinococci</taxon>
        <taxon>Deinococcales</taxon>
        <taxon>Deinococcaceae</taxon>
        <taxon>Deinococcus</taxon>
    </lineage>
</organism>
<dbReference type="RefSeq" id="WP_162485443.1">
    <property type="nucleotide sequence ID" value="NC_012526.1"/>
</dbReference>
<dbReference type="EMBL" id="CP001114">
    <property type="protein sequence ID" value="ACO46760.2"/>
    <property type="molecule type" value="Genomic_DNA"/>
</dbReference>
<protein>
    <submittedName>
        <fullName evidence="1">Uncharacterized protein</fullName>
    </submittedName>
</protein>
<dbReference type="PaxDb" id="546414-Deide_17821"/>
<proteinExistence type="predicted"/>
<gene>
    <name evidence="1" type="ordered locus">Deide_17821</name>
</gene>
<accession>C1CX43</accession>
<dbReference type="Proteomes" id="UP000002208">
    <property type="component" value="Chromosome"/>
</dbReference>
<name>C1CX43_DEIDV</name>
<dbReference type="KEGG" id="ddr:Deide_17821"/>
<keyword evidence="2" id="KW-1185">Reference proteome</keyword>
<evidence type="ECO:0000313" key="1">
    <source>
        <dbReference type="EMBL" id="ACO46760.2"/>
    </source>
</evidence>
<dbReference type="HOGENOM" id="CLU_1701364_0_0_0"/>
<reference evidence="1 2" key="1">
    <citation type="journal article" date="2009" name="PLoS Genet.">
        <title>Alliance of proteomics and genomics to unravel the specificities of Sahara bacterium Deinococcus deserti.</title>
        <authorList>
            <person name="de Groot A."/>
            <person name="Dulermo R."/>
            <person name="Ortet P."/>
            <person name="Blanchard L."/>
            <person name="Guerin P."/>
            <person name="Fernandez B."/>
            <person name="Vacherie B."/>
            <person name="Dossat C."/>
            <person name="Jolivet E."/>
            <person name="Siguier P."/>
            <person name="Chandler M."/>
            <person name="Barakat M."/>
            <person name="Dedieu A."/>
            <person name="Barbe V."/>
            <person name="Heulin T."/>
            <person name="Sommer S."/>
            <person name="Achouak W."/>
            <person name="Armengaud J."/>
        </authorList>
    </citation>
    <scope>NUCLEOTIDE SEQUENCE [LARGE SCALE GENOMIC DNA]</scope>
    <source>
        <strain evidence="2">DSM 17065 / CIP 109153 / LMG 22923 / VCD115</strain>
    </source>
</reference>
<dbReference type="AlphaFoldDB" id="C1CX43"/>